<accession>A0A383B5C4</accession>
<organism evidence="1">
    <name type="scientific">marine metagenome</name>
    <dbReference type="NCBI Taxonomy" id="408172"/>
    <lineage>
        <taxon>unclassified sequences</taxon>
        <taxon>metagenomes</taxon>
        <taxon>ecological metagenomes</taxon>
    </lineage>
</organism>
<name>A0A383B5C4_9ZZZZ</name>
<feature type="non-terminal residue" evidence="1">
    <location>
        <position position="1"/>
    </location>
</feature>
<reference evidence="1" key="1">
    <citation type="submission" date="2018-05" db="EMBL/GenBank/DDBJ databases">
        <authorList>
            <person name="Lanie J.A."/>
            <person name="Ng W.-L."/>
            <person name="Kazmierczak K.M."/>
            <person name="Andrzejewski T.M."/>
            <person name="Davidsen T.M."/>
            <person name="Wayne K.J."/>
            <person name="Tettelin H."/>
            <person name="Glass J.I."/>
            <person name="Rusch D."/>
            <person name="Podicherti R."/>
            <person name="Tsui H.-C.T."/>
            <person name="Winkler M.E."/>
        </authorList>
    </citation>
    <scope>NUCLEOTIDE SEQUENCE</scope>
</reference>
<sequence length="39" mass="4209">ASRLSGHPSNPAVALPIDRKPVEVSMCDDVLAVGLEFWM</sequence>
<gene>
    <name evidence="1" type="ORF">METZ01_LOCUS467877</name>
</gene>
<evidence type="ECO:0000313" key="1">
    <source>
        <dbReference type="EMBL" id="SVE15023.1"/>
    </source>
</evidence>
<protein>
    <submittedName>
        <fullName evidence="1">Uncharacterized protein</fullName>
    </submittedName>
</protein>
<dbReference type="AlphaFoldDB" id="A0A383B5C4"/>
<dbReference type="EMBL" id="UINC01197503">
    <property type="protein sequence ID" value="SVE15023.1"/>
    <property type="molecule type" value="Genomic_DNA"/>
</dbReference>
<proteinExistence type="predicted"/>